<dbReference type="EMBL" id="JAPCID010000023">
    <property type="protein sequence ID" value="MDA0139269.1"/>
    <property type="molecule type" value="Genomic_DNA"/>
</dbReference>
<evidence type="ECO:0000313" key="3">
    <source>
        <dbReference type="EMBL" id="MDA0139269.1"/>
    </source>
</evidence>
<gene>
    <name evidence="3" type="ORF">OJ962_17335</name>
</gene>
<reference evidence="3" key="1">
    <citation type="submission" date="2022-10" db="EMBL/GenBank/DDBJ databases">
        <title>The WGS of Solirubrobacter sp. CPCC 204708.</title>
        <authorList>
            <person name="Jiang Z."/>
        </authorList>
    </citation>
    <scope>NUCLEOTIDE SEQUENCE</scope>
    <source>
        <strain evidence="3">CPCC 204708</strain>
    </source>
</reference>
<feature type="domain" description="LiaI-LiaF-like transmembrane region" evidence="2">
    <location>
        <begin position="11"/>
        <end position="52"/>
    </location>
</feature>
<organism evidence="3 4">
    <name type="scientific">Solirubrobacter deserti</name>
    <dbReference type="NCBI Taxonomy" id="2282478"/>
    <lineage>
        <taxon>Bacteria</taxon>
        <taxon>Bacillati</taxon>
        <taxon>Actinomycetota</taxon>
        <taxon>Thermoleophilia</taxon>
        <taxon>Solirubrobacterales</taxon>
        <taxon>Solirubrobacteraceae</taxon>
        <taxon>Solirubrobacter</taxon>
    </lineage>
</organism>
<keyword evidence="4" id="KW-1185">Reference proteome</keyword>
<proteinExistence type="predicted"/>
<accession>A0ABT4RL71</accession>
<dbReference type="RefSeq" id="WP_202956615.1">
    <property type="nucleotide sequence ID" value="NZ_JAPCID010000023.1"/>
</dbReference>
<dbReference type="Pfam" id="PF18917">
    <property type="entry name" value="LiaI-LiaF-like_TM1"/>
    <property type="match status" value="1"/>
</dbReference>
<name>A0ABT4RL71_9ACTN</name>
<dbReference type="InterPro" id="IPR043726">
    <property type="entry name" value="LiaI-LiaF-like_TM1"/>
</dbReference>
<evidence type="ECO:0000313" key="4">
    <source>
        <dbReference type="Proteomes" id="UP001147700"/>
    </source>
</evidence>
<feature type="transmembrane region" description="Helical" evidence="1">
    <location>
        <begin position="9"/>
        <end position="26"/>
    </location>
</feature>
<evidence type="ECO:0000256" key="1">
    <source>
        <dbReference type="SAM" id="Phobius"/>
    </source>
</evidence>
<feature type="transmembrane region" description="Helical" evidence="1">
    <location>
        <begin position="38"/>
        <end position="56"/>
    </location>
</feature>
<sequence>MRRGRVDRTLIVAGLATIALGTLLLLDRLGSIDLRFEYAAPAVLAAIGVVLITAGLS</sequence>
<evidence type="ECO:0000259" key="2">
    <source>
        <dbReference type="Pfam" id="PF18917"/>
    </source>
</evidence>
<keyword evidence="1" id="KW-1133">Transmembrane helix</keyword>
<comment type="caution">
    <text evidence="3">The sequence shown here is derived from an EMBL/GenBank/DDBJ whole genome shotgun (WGS) entry which is preliminary data.</text>
</comment>
<keyword evidence="1" id="KW-0472">Membrane</keyword>
<dbReference type="Proteomes" id="UP001147700">
    <property type="component" value="Unassembled WGS sequence"/>
</dbReference>
<protein>
    <submittedName>
        <fullName evidence="3">DUF5668 domain-containing protein</fullName>
    </submittedName>
</protein>
<keyword evidence="1" id="KW-0812">Transmembrane</keyword>